<gene>
    <name evidence="2" type="ORF">D5H75_17490</name>
</gene>
<organism evidence="2 3">
    <name type="scientific">Bailinhaonella thermotolerans</name>
    <dbReference type="NCBI Taxonomy" id="1070861"/>
    <lineage>
        <taxon>Bacteria</taxon>
        <taxon>Bacillati</taxon>
        <taxon>Actinomycetota</taxon>
        <taxon>Actinomycetes</taxon>
        <taxon>Streptosporangiales</taxon>
        <taxon>Streptosporangiaceae</taxon>
        <taxon>Bailinhaonella</taxon>
    </lineage>
</organism>
<proteinExistence type="predicted"/>
<protein>
    <submittedName>
        <fullName evidence="2">Hemerythrin domain-containing protein</fullName>
    </submittedName>
</protein>
<evidence type="ECO:0000313" key="2">
    <source>
        <dbReference type="EMBL" id="RJL32191.1"/>
    </source>
</evidence>
<keyword evidence="3" id="KW-1185">Reference proteome</keyword>
<comment type="caution">
    <text evidence="2">The sequence shown here is derived from an EMBL/GenBank/DDBJ whole genome shotgun (WGS) entry which is preliminary data.</text>
</comment>
<feature type="domain" description="Hemerythrin-like" evidence="1">
    <location>
        <begin position="24"/>
        <end position="159"/>
    </location>
</feature>
<dbReference type="Gene3D" id="1.20.120.520">
    <property type="entry name" value="nmb1532 protein domain like"/>
    <property type="match status" value="1"/>
</dbReference>
<evidence type="ECO:0000313" key="3">
    <source>
        <dbReference type="Proteomes" id="UP000265768"/>
    </source>
</evidence>
<sequence>MSEVTPSREAHADSPLMAELLWVHDWIRRDLRRCQELARAVRAGAAADQVRAEVRELRTAGPLWRLRAGCLRYCALVHHHHRLEDAHMFPALRRYAPELATTLDRLERDHAEVSDVLDEVEAATETLAGDGGERLAAALDRLADHLLDHLDREERAVAPVFARNRLTMDDLFS</sequence>
<accession>A0A3A4ASI7</accession>
<name>A0A3A4ASI7_9ACTN</name>
<dbReference type="CDD" id="cd12108">
    <property type="entry name" value="Hr-like"/>
    <property type="match status" value="1"/>
</dbReference>
<evidence type="ECO:0000259" key="1">
    <source>
        <dbReference type="Pfam" id="PF01814"/>
    </source>
</evidence>
<dbReference type="AlphaFoldDB" id="A0A3A4ASI7"/>
<dbReference type="OrthoDB" id="8225825at2"/>
<dbReference type="RefSeq" id="WP_119927509.1">
    <property type="nucleotide sequence ID" value="NZ_QZEY01000005.1"/>
</dbReference>
<dbReference type="EMBL" id="QZEY01000005">
    <property type="protein sequence ID" value="RJL32191.1"/>
    <property type="molecule type" value="Genomic_DNA"/>
</dbReference>
<reference evidence="2 3" key="1">
    <citation type="submission" date="2018-09" db="EMBL/GenBank/DDBJ databases">
        <title>YIM 75507 draft genome.</title>
        <authorList>
            <person name="Tang S."/>
            <person name="Feng Y."/>
        </authorList>
    </citation>
    <scope>NUCLEOTIDE SEQUENCE [LARGE SCALE GENOMIC DNA]</scope>
    <source>
        <strain evidence="2 3">YIM 75507</strain>
    </source>
</reference>
<dbReference type="Proteomes" id="UP000265768">
    <property type="component" value="Unassembled WGS sequence"/>
</dbReference>
<dbReference type="Pfam" id="PF01814">
    <property type="entry name" value="Hemerythrin"/>
    <property type="match status" value="1"/>
</dbReference>
<dbReference type="InterPro" id="IPR012312">
    <property type="entry name" value="Hemerythrin-like"/>
</dbReference>